<reference evidence="1" key="2">
    <citation type="submission" date="2025-03" db="EMBL/GenBank/DDBJ databases">
        <authorList>
            <consortium name="ELIXIR-Norway"/>
            <consortium name="Elixir Norway"/>
        </authorList>
    </citation>
    <scope>NUCLEOTIDE SEQUENCE</scope>
</reference>
<organism evidence="1 2">
    <name type="scientific">Rangifer tarandus platyrhynchus</name>
    <name type="common">Svalbard reindeer</name>
    <dbReference type="NCBI Taxonomy" id="3082113"/>
    <lineage>
        <taxon>Eukaryota</taxon>
        <taxon>Metazoa</taxon>
        <taxon>Chordata</taxon>
        <taxon>Craniata</taxon>
        <taxon>Vertebrata</taxon>
        <taxon>Euteleostomi</taxon>
        <taxon>Mammalia</taxon>
        <taxon>Eutheria</taxon>
        <taxon>Laurasiatheria</taxon>
        <taxon>Artiodactyla</taxon>
        <taxon>Ruminantia</taxon>
        <taxon>Pecora</taxon>
        <taxon>Cervidae</taxon>
        <taxon>Odocoileinae</taxon>
        <taxon>Rangifer</taxon>
    </lineage>
</organism>
<dbReference type="EMBL" id="OX596103">
    <property type="protein sequence ID" value="CAM9870326.1"/>
    <property type="molecule type" value="Genomic_DNA"/>
</dbReference>
<name>A0AC59YPD9_RANTA</name>
<accession>A0AC59YPD9</accession>
<sequence>MGLDDSLKCSMPAPVQHKATSSSGAYLPCVAPVSSQVFERQLQLATSQRKPLVIHCRDAEEDLLKIMKKWVPPDYKIHRHCFTSSYRVMEPLLEHFPNMSQHVRGPGRAGRLRESPQERIVLESDTPYFLPRQVPRSACQCARPGLALHVVREITRVKLLSLSHTLAALRESTRHLLQPLSPHVPSGVSQKRRPGFNPWSRIYGPTCCRATKPTCRNP</sequence>
<evidence type="ECO:0000313" key="1">
    <source>
        <dbReference type="EMBL" id="CAM9870326.1"/>
    </source>
</evidence>
<reference evidence="1" key="1">
    <citation type="submission" date="2023-05" db="EMBL/GenBank/DDBJ databases">
        <authorList>
            <consortium name="ELIXIR-Norway"/>
        </authorList>
    </citation>
    <scope>NUCLEOTIDE SEQUENCE</scope>
</reference>
<gene>
    <name evidence="1" type="ORF">MRATA1EN22A_LOCUS8642</name>
</gene>
<dbReference type="Proteomes" id="UP001162501">
    <property type="component" value="Chromosome 19"/>
</dbReference>
<evidence type="ECO:0000313" key="2">
    <source>
        <dbReference type="Proteomes" id="UP001162501"/>
    </source>
</evidence>
<proteinExistence type="predicted"/>
<protein>
    <submittedName>
        <fullName evidence="1">Uncharacterized protein</fullName>
    </submittedName>
</protein>